<dbReference type="CDD" id="cd00531">
    <property type="entry name" value="NTF2_like"/>
    <property type="match status" value="1"/>
</dbReference>
<dbReference type="InterPro" id="IPR032710">
    <property type="entry name" value="NTF2-like_dom_sf"/>
</dbReference>
<gene>
    <name evidence="2" type="ORF">F5544_22335</name>
</gene>
<sequence length="130" mass="14415">MTIDHDAPLRAELAEFIARWVQLFNNNDLAALDELYEPDGITVPTAGNPARGQDRSAANAHLRGYGLPIQAHLRHCYPVGDIALLVVDWSMNGVTAQGYPLDLHGSAADVVRRDEHGRWRYLIDNPFGTK</sequence>
<evidence type="ECO:0000313" key="2">
    <source>
        <dbReference type="EMBL" id="QIS12329.1"/>
    </source>
</evidence>
<dbReference type="Gene3D" id="3.10.450.50">
    <property type="match status" value="1"/>
</dbReference>
<dbReference type="AlphaFoldDB" id="A0A6G9YGH2"/>
<accession>A0A6G9YGH2</accession>
<keyword evidence="3" id="KW-1185">Reference proteome</keyword>
<dbReference type="Proteomes" id="UP000503540">
    <property type="component" value="Chromosome"/>
</dbReference>
<protein>
    <submittedName>
        <fullName evidence="2">DUF4440 domain-containing protein</fullName>
    </submittedName>
</protein>
<feature type="domain" description="SnoaL-like" evidence="1">
    <location>
        <begin position="18"/>
        <end position="120"/>
    </location>
</feature>
<dbReference type="EMBL" id="CP046172">
    <property type="protein sequence ID" value="QIS12329.1"/>
    <property type="molecule type" value="Genomic_DNA"/>
</dbReference>
<evidence type="ECO:0000259" key="1">
    <source>
        <dbReference type="Pfam" id="PF12680"/>
    </source>
</evidence>
<dbReference type="RefSeq" id="WP_167475025.1">
    <property type="nucleotide sequence ID" value="NZ_CP046172.1"/>
</dbReference>
<name>A0A6G9YGH2_9NOCA</name>
<proteinExistence type="predicted"/>
<dbReference type="Pfam" id="PF12680">
    <property type="entry name" value="SnoaL_2"/>
    <property type="match status" value="1"/>
</dbReference>
<dbReference type="SUPFAM" id="SSF54427">
    <property type="entry name" value="NTF2-like"/>
    <property type="match status" value="1"/>
</dbReference>
<dbReference type="KEGG" id="nah:F5544_22335"/>
<evidence type="ECO:0000313" key="3">
    <source>
        <dbReference type="Proteomes" id="UP000503540"/>
    </source>
</evidence>
<reference evidence="2 3" key="1">
    <citation type="journal article" date="2019" name="ACS Chem. Biol.">
        <title>Identification and Mobilization of a Cryptic Antibiotic Biosynthesis Gene Locus from a Human-Pathogenic Nocardia Isolate.</title>
        <authorList>
            <person name="Herisse M."/>
            <person name="Ishida K."/>
            <person name="Porter J.L."/>
            <person name="Howden B."/>
            <person name="Hertweck C."/>
            <person name="Stinear T.P."/>
            <person name="Pidot S.J."/>
        </authorList>
    </citation>
    <scope>NUCLEOTIDE SEQUENCE [LARGE SCALE GENOMIC DNA]</scope>
    <source>
        <strain evidence="2 3">AUSMDU00012717</strain>
    </source>
</reference>
<organism evidence="2 3">
    <name type="scientific">Nocardia arthritidis</name>
    <dbReference type="NCBI Taxonomy" id="228602"/>
    <lineage>
        <taxon>Bacteria</taxon>
        <taxon>Bacillati</taxon>
        <taxon>Actinomycetota</taxon>
        <taxon>Actinomycetes</taxon>
        <taxon>Mycobacteriales</taxon>
        <taxon>Nocardiaceae</taxon>
        <taxon>Nocardia</taxon>
    </lineage>
</organism>
<dbReference type="InterPro" id="IPR037401">
    <property type="entry name" value="SnoaL-like"/>
</dbReference>